<protein>
    <submittedName>
        <fullName evidence="1">Putative ovule protein</fullName>
    </submittedName>
</protein>
<accession>A0A0V0GXJ2</accession>
<dbReference type="EMBL" id="GEDG01028926">
    <property type="protein sequence ID" value="JAP12869.1"/>
    <property type="molecule type" value="Transcribed_RNA"/>
</dbReference>
<organism evidence="1">
    <name type="scientific">Solanum chacoense</name>
    <name type="common">Chaco potato</name>
    <dbReference type="NCBI Taxonomy" id="4108"/>
    <lineage>
        <taxon>Eukaryota</taxon>
        <taxon>Viridiplantae</taxon>
        <taxon>Streptophyta</taxon>
        <taxon>Embryophyta</taxon>
        <taxon>Tracheophyta</taxon>
        <taxon>Spermatophyta</taxon>
        <taxon>Magnoliopsida</taxon>
        <taxon>eudicotyledons</taxon>
        <taxon>Gunneridae</taxon>
        <taxon>Pentapetalae</taxon>
        <taxon>asterids</taxon>
        <taxon>lamiids</taxon>
        <taxon>Solanales</taxon>
        <taxon>Solanaceae</taxon>
        <taxon>Solanoideae</taxon>
        <taxon>Solaneae</taxon>
        <taxon>Solanum</taxon>
    </lineage>
</organism>
<proteinExistence type="predicted"/>
<dbReference type="AlphaFoldDB" id="A0A0V0GXJ2"/>
<feature type="non-terminal residue" evidence="1">
    <location>
        <position position="1"/>
    </location>
</feature>
<reference evidence="1" key="1">
    <citation type="submission" date="2015-12" db="EMBL/GenBank/DDBJ databases">
        <title>Gene expression during late stages of embryo sac development: a critical building block for successful pollen-pistil interactions.</title>
        <authorList>
            <person name="Liu Y."/>
            <person name="Joly V."/>
            <person name="Sabar M."/>
            <person name="Matton D.P."/>
        </authorList>
    </citation>
    <scope>NUCLEOTIDE SEQUENCE</scope>
</reference>
<name>A0A0V0GXJ2_SOLCH</name>
<evidence type="ECO:0000313" key="1">
    <source>
        <dbReference type="EMBL" id="JAP12869.1"/>
    </source>
</evidence>
<sequence length="67" mass="7486">IHAIFTCLFPLHLNKTPHCLNSSFPSTAEAHKKDKGISDQPRVLVSFKSTLIAVMVAEFIQVLSFFL</sequence>